<dbReference type="STRING" id="1123071.SAMN02745181_0504"/>
<dbReference type="Gene3D" id="2.10.230.10">
    <property type="entry name" value="Heat shock protein DnaJ, cysteine-rich domain"/>
    <property type="match status" value="1"/>
</dbReference>
<proteinExistence type="predicted"/>
<reference evidence="1 2" key="1">
    <citation type="submission" date="2016-11" db="EMBL/GenBank/DDBJ databases">
        <authorList>
            <person name="Jaros S."/>
            <person name="Januszkiewicz K."/>
            <person name="Wedrychowicz H."/>
        </authorList>
    </citation>
    <scope>NUCLEOTIDE SEQUENCE [LARGE SCALE GENOMIC DNA]</scope>
    <source>
        <strain evidence="1 2">DSM 18772</strain>
    </source>
</reference>
<keyword evidence="2" id="KW-1185">Reference proteome</keyword>
<name>A0A1M6CKJ4_9BACT</name>
<evidence type="ECO:0000313" key="2">
    <source>
        <dbReference type="Proteomes" id="UP000184510"/>
    </source>
</evidence>
<protein>
    <submittedName>
        <fullName evidence="1">Uncharacterized protein</fullName>
    </submittedName>
</protein>
<dbReference type="Proteomes" id="UP000184510">
    <property type="component" value="Unassembled WGS sequence"/>
</dbReference>
<organism evidence="1 2">
    <name type="scientific">Rubritalea squalenifaciens DSM 18772</name>
    <dbReference type="NCBI Taxonomy" id="1123071"/>
    <lineage>
        <taxon>Bacteria</taxon>
        <taxon>Pseudomonadati</taxon>
        <taxon>Verrucomicrobiota</taxon>
        <taxon>Verrucomicrobiia</taxon>
        <taxon>Verrucomicrobiales</taxon>
        <taxon>Rubritaleaceae</taxon>
        <taxon>Rubritalea</taxon>
    </lineage>
</organism>
<dbReference type="RefSeq" id="WP_143157918.1">
    <property type="nucleotide sequence ID" value="NZ_FQYR01000002.1"/>
</dbReference>
<dbReference type="AlphaFoldDB" id="A0A1M6CKJ4"/>
<evidence type="ECO:0000313" key="1">
    <source>
        <dbReference type="EMBL" id="SHI61532.1"/>
    </source>
</evidence>
<dbReference type="OrthoDB" id="9935163at2"/>
<dbReference type="EMBL" id="FQYR01000002">
    <property type="protein sequence ID" value="SHI61532.1"/>
    <property type="molecule type" value="Genomic_DNA"/>
</dbReference>
<sequence length="124" mass="13593">MKKLLPKNQVKLGNPDHFNAANDHNPLVLPDCPVCKGYGKQDVSSGGGSVWSLMECAECNGKGFVVGGTPEPYFTKGNTAKEVRRNSAGWIKCTFCGKAFKDYDRNVFTGLRHKCGQKLIIIEN</sequence>
<dbReference type="InParanoid" id="A0A1M6CKJ4"/>
<accession>A0A1M6CKJ4</accession>
<gene>
    <name evidence="1" type="ORF">SAMN02745181_0504</name>
</gene>